<dbReference type="Gene3D" id="3.40.630.30">
    <property type="match status" value="1"/>
</dbReference>
<protein>
    <recommendedName>
        <fullName evidence="1">N-acetyltransferase domain-containing protein</fullName>
    </recommendedName>
</protein>
<dbReference type="InterPro" id="IPR000182">
    <property type="entry name" value="GNAT_dom"/>
</dbReference>
<evidence type="ECO:0000259" key="1">
    <source>
        <dbReference type="PROSITE" id="PS51186"/>
    </source>
</evidence>
<dbReference type="SUPFAM" id="SSF55729">
    <property type="entry name" value="Acyl-CoA N-acyltransferases (Nat)"/>
    <property type="match status" value="1"/>
</dbReference>
<proteinExistence type="predicted"/>
<evidence type="ECO:0000313" key="2">
    <source>
        <dbReference type="EMBL" id="KAK6590063.1"/>
    </source>
</evidence>
<dbReference type="EMBL" id="JAWDEY010000009">
    <property type="protein sequence ID" value="KAK6590063.1"/>
    <property type="molecule type" value="Genomic_DNA"/>
</dbReference>
<dbReference type="AlphaFoldDB" id="A0AAV9XZB8"/>
<dbReference type="Proteomes" id="UP001311799">
    <property type="component" value="Unassembled WGS sequence"/>
</dbReference>
<reference evidence="2 3" key="1">
    <citation type="submission" date="2023-10" db="EMBL/GenBank/DDBJ databases">
        <title>Comparative genomics analysis reveals potential genetic determinants of host preference in Cryptosporidium xiaoi.</title>
        <authorList>
            <person name="Xiao L."/>
            <person name="Li J."/>
        </authorList>
    </citation>
    <scope>NUCLEOTIDE SEQUENCE [LARGE SCALE GENOMIC DNA]</scope>
    <source>
        <strain evidence="2 3">52996</strain>
    </source>
</reference>
<dbReference type="InterPro" id="IPR016181">
    <property type="entry name" value="Acyl_CoA_acyltransferase"/>
</dbReference>
<dbReference type="PROSITE" id="PS51186">
    <property type="entry name" value="GNAT"/>
    <property type="match status" value="1"/>
</dbReference>
<organism evidence="2 3">
    <name type="scientific">Cryptosporidium xiaoi</name>
    <dbReference type="NCBI Taxonomy" id="659607"/>
    <lineage>
        <taxon>Eukaryota</taxon>
        <taxon>Sar</taxon>
        <taxon>Alveolata</taxon>
        <taxon>Apicomplexa</taxon>
        <taxon>Conoidasida</taxon>
        <taxon>Coccidia</taxon>
        <taxon>Eucoccidiorida</taxon>
        <taxon>Eimeriorina</taxon>
        <taxon>Cryptosporidiidae</taxon>
        <taxon>Cryptosporidium</taxon>
    </lineage>
</organism>
<accession>A0AAV9XZB8</accession>
<dbReference type="GO" id="GO:0016747">
    <property type="term" value="F:acyltransferase activity, transferring groups other than amino-acyl groups"/>
    <property type="evidence" value="ECO:0007669"/>
    <property type="project" value="InterPro"/>
</dbReference>
<keyword evidence="3" id="KW-1185">Reference proteome</keyword>
<comment type="caution">
    <text evidence="2">The sequence shown here is derived from an EMBL/GenBank/DDBJ whole genome shotgun (WGS) entry which is preliminary data.</text>
</comment>
<sequence length="165" mass="18983">MESHNHPINDYFGKNLDSRSNSTSIEIRKVTLEDYSELIELIKDVTRCDTVLSNEAIEKKLKHSTFFPYCMIDVDTNKIVGYAGLYIIPHLGRKDDSRIEHVVISSGYRNKGLGKVLCNYIIEEAKNRFNCGRIDLTVESPIAKKLYLGLGFEYHETNVMRKYLS</sequence>
<gene>
    <name evidence="2" type="ORF">RS030_182696</name>
</gene>
<dbReference type="CDD" id="cd04301">
    <property type="entry name" value="NAT_SF"/>
    <property type="match status" value="1"/>
</dbReference>
<evidence type="ECO:0000313" key="3">
    <source>
        <dbReference type="Proteomes" id="UP001311799"/>
    </source>
</evidence>
<feature type="domain" description="N-acetyltransferase" evidence="1">
    <location>
        <begin position="25"/>
        <end position="165"/>
    </location>
</feature>
<name>A0AAV9XZB8_9CRYT</name>
<dbReference type="Pfam" id="PF00583">
    <property type="entry name" value="Acetyltransf_1"/>
    <property type="match status" value="1"/>
</dbReference>